<evidence type="ECO:0000313" key="2">
    <source>
        <dbReference type="Proteomes" id="UP000006061"/>
    </source>
</evidence>
<evidence type="ECO:0000313" key="1">
    <source>
        <dbReference type="EMBL" id="AFM22589.1"/>
    </source>
</evidence>
<reference evidence="2" key="1">
    <citation type="journal article" date="2013" name="Stand. Genomic Sci.">
        <title>Complete genome sequence of the moderate thermophile Anaerobaculum mobile type strain (NGA(T)).</title>
        <authorList>
            <person name="Mavromatis K."/>
            <person name="Stackebrandt E."/>
            <person name="Held B."/>
            <person name="Lapidus A."/>
            <person name="Nolan M."/>
            <person name="Lucas S."/>
            <person name="Hammon N."/>
            <person name="Deshpande S."/>
            <person name="Cheng J.F."/>
            <person name="Tapia R."/>
            <person name="Goodwin L.A."/>
            <person name="Pitluck S."/>
            <person name="Liolios K."/>
            <person name="Pagani I."/>
            <person name="Ivanova N."/>
            <person name="Mikhailova N."/>
            <person name="Huntemann M."/>
            <person name="Pati A."/>
            <person name="Chen A."/>
            <person name="Palaniappan K."/>
            <person name="Land M."/>
            <person name="Rohde M."/>
            <person name="Spring S."/>
            <person name="Goker M."/>
            <person name="Woyke T."/>
            <person name="Detter J.C."/>
            <person name="Bristow J."/>
            <person name="Eisen J.A."/>
            <person name="Markowitz V."/>
            <person name="Hugenholtz P."/>
            <person name="Klenk H.P."/>
            <person name="Kyrpides N.C."/>
        </authorList>
    </citation>
    <scope>NUCLEOTIDE SEQUENCE</scope>
    <source>
        <strain evidence="2">ATCC BAA-54 / DSM 13181 / NGA</strain>
    </source>
</reference>
<accession>I4BZ82</accession>
<dbReference type="Proteomes" id="UP000006061">
    <property type="component" value="Chromosome"/>
</dbReference>
<sequence length="211" mass="23067" precursor="true">MRKKRHAIALPLVLVIVLVGGAFVAAAFYITENYYSSSKQTVTSTRLYNAAVSGIEEGKGWIYEKMKSGHIPRWTDKDGDGMLSSADKPAGAKYTYEALVAKVSSTDEGVFDMTTEDGIKLHIVVYDLAYEPHSDLLKDDYDYEKGFPPRIRPQLEEGSYVVRPSYAVTGRGGGSTGEGAPGSDIGVYLIRCTATYKDRTSTAEQAVAMRL</sequence>
<name>I4BZ82_ACEMN</name>
<gene>
    <name evidence="1" type="ordered locus">Anamo_2006</name>
</gene>
<dbReference type="KEGG" id="amo:Anamo_2006"/>
<dbReference type="AlphaFoldDB" id="I4BZ82"/>
<dbReference type="HOGENOM" id="CLU_1318710_0_0_0"/>
<dbReference type="STRING" id="891968.Anamo_2006"/>
<proteinExistence type="predicted"/>
<keyword evidence="2" id="KW-1185">Reference proteome</keyword>
<dbReference type="EMBL" id="CP003198">
    <property type="protein sequence ID" value="AFM22589.1"/>
    <property type="molecule type" value="Genomic_DNA"/>
</dbReference>
<organism evidence="1 2">
    <name type="scientific">Acetomicrobium mobile (strain ATCC BAA-54 / DSM 13181 / JCM 12221 / NGA)</name>
    <name type="common">Anaerobaculum mobile</name>
    <dbReference type="NCBI Taxonomy" id="891968"/>
    <lineage>
        <taxon>Bacteria</taxon>
        <taxon>Thermotogati</taxon>
        <taxon>Synergistota</taxon>
        <taxon>Synergistia</taxon>
        <taxon>Synergistales</taxon>
        <taxon>Acetomicrobiaceae</taxon>
        <taxon>Acetomicrobium</taxon>
    </lineage>
</organism>
<protein>
    <submittedName>
        <fullName evidence="1">Uncharacterized protein</fullName>
    </submittedName>
</protein>
<dbReference type="eggNOG" id="COG4726">
    <property type="taxonomic scope" value="Bacteria"/>
</dbReference>